<evidence type="ECO:0000256" key="2">
    <source>
        <dbReference type="ARBA" id="ARBA00022448"/>
    </source>
</evidence>
<organism evidence="11 12">
    <name type="scientific">Novilysobacter selenitireducens</name>
    <dbReference type="NCBI Taxonomy" id="2872639"/>
    <lineage>
        <taxon>Bacteria</taxon>
        <taxon>Pseudomonadati</taxon>
        <taxon>Pseudomonadota</taxon>
        <taxon>Gammaproteobacteria</taxon>
        <taxon>Lysobacterales</taxon>
        <taxon>Lysobacteraceae</taxon>
        <taxon>Novilysobacter</taxon>
    </lineage>
</organism>
<protein>
    <recommendedName>
        <fullName evidence="9">Sec-independent protein translocase protein TatA</fullName>
    </recommendedName>
</protein>
<dbReference type="InterPro" id="IPR003369">
    <property type="entry name" value="TatA/B/E"/>
</dbReference>
<keyword evidence="8 9" id="KW-0472">Membrane</keyword>
<evidence type="ECO:0000256" key="7">
    <source>
        <dbReference type="ARBA" id="ARBA00023010"/>
    </source>
</evidence>
<comment type="similarity">
    <text evidence="9">Belongs to the TatA/E family.</text>
</comment>
<comment type="subcellular location">
    <subcellularLocation>
        <location evidence="1 9">Cell membrane</location>
        <topology evidence="1 9">Single-pass membrane protein</topology>
    </subcellularLocation>
</comment>
<dbReference type="Gene3D" id="1.20.5.3310">
    <property type="match status" value="1"/>
</dbReference>
<evidence type="ECO:0000256" key="3">
    <source>
        <dbReference type="ARBA" id="ARBA00022475"/>
    </source>
</evidence>
<evidence type="ECO:0000256" key="9">
    <source>
        <dbReference type="HAMAP-Rule" id="MF_00236"/>
    </source>
</evidence>
<dbReference type="EMBL" id="JAINZW010000001">
    <property type="protein sequence ID" value="MBZ4038114.1"/>
    <property type="molecule type" value="Genomic_DNA"/>
</dbReference>
<evidence type="ECO:0000256" key="6">
    <source>
        <dbReference type="ARBA" id="ARBA00022989"/>
    </source>
</evidence>
<evidence type="ECO:0000256" key="4">
    <source>
        <dbReference type="ARBA" id="ARBA00022692"/>
    </source>
</evidence>
<feature type="compositionally biased region" description="Basic and acidic residues" evidence="10">
    <location>
        <begin position="42"/>
        <end position="67"/>
    </location>
</feature>
<dbReference type="PANTHER" id="PTHR42982:SF1">
    <property type="entry name" value="SEC-INDEPENDENT PROTEIN TRANSLOCASE PROTEIN TATA"/>
    <property type="match status" value="1"/>
</dbReference>
<dbReference type="NCBIfam" id="NF002813">
    <property type="entry name" value="PRK02958.1"/>
    <property type="match status" value="1"/>
</dbReference>
<dbReference type="InterPro" id="IPR006312">
    <property type="entry name" value="TatA/E"/>
</dbReference>
<reference evidence="11 12" key="1">
    <citation type="submission" date="2021-09" db="EMBL/GenBank/DDBJ databases">
        <title>Lysobacter sp. 13A isolated from the river sediment.</title>
        <authorList>
            <person name="Liu H."/>
            <person name="Li S."/>
            <person name="Mao S."/>
        </authorList>
    </citation>
    <scope>NUCLEOTIDE SEQUENCE [LARGE SCALE GENOMIC DNA]</scope>
    <source>
        <strain evidence="11 12">13A</strain>
    </source>
</reference>
<dbReference type="Proteomes" id="UP001430954">
    <property type="component" value="Unassembled WGS sequence"/>
</dbReference>
<keyword evidence="5 9" id="KW-0653">Protein transport</keyword>
<sequence length="80" mass="9020">MGSFSIWHWLVVLVIVVLVFGTKRLKNVGKDLGEAVKGFKQGVHDGDKDGPDARLPHERNENVESPRQESSTPPRDETRR</sequence>
<evidence type="ECO:0000313" key="12">
    <source>
        <dbReference type="Proteomes" id="UP001430954"/>
    </source>
</evidence>
<feature type="transmembrane region" description="Helical" evidence="9">
    <location>
        <begin position="6"/>
        <end position="22"/>
    </location>
</feature>
<keyword evidence="7 9" id="KW-0811">Translocation</keyword>
<dbReference type="HAMAP" id="MF_00236">
    <property type="entry name" value="TatA_E"/>
    <property type="match status" value="1"/>
</dbReference>
<accession>A0ABS7T2M1</accession>
<proteinExistence type="inferred from homology"/>
<dbReference type="NCBIfam" id="TIGR01411">
    <property type="entry name" value="tatAE"/>
    <property type="match status" value="1"/>
</dbReference>
<keyword evidence="6 9" id="KW-1133">Transmembrane helix</keyword>
<name>A0ABS7T2M1_9GAMM</name>
<evidence type="ECO:0000256" key="1">
    <source>
        <dbReference type="ARBA" id="ARBA00004162"/>
    </source>
</evidence>
<dbReference type="Pfam" id="PF02416">
    <property type="entry name" value="TatA_B_E"/>
    <property type="match status" value="1"/>
</dbReference>
<feature type="region of interest" description="Disordered" evidence="10">
    <location>
        <begin position="37"/>
        <end position="80"/>
    </location>
</feature>
<keyword evidence="3 9" id="KW-1003">Cell membrane</keyword>
<evidence type="ECO:0000256" key="5">
    <source>
        <dbReference type="ARBA" id="ARBA00022927"/>
    </source>
</evidence>
<comment type="caution">
    <text evidence="11">The sequence shown here is derived from an EMBL/GenBank/DDBJ whole genome shotgun (WGS) entry which is preliminary data.</text>
</comment>
<comment type="function">
    <text evidence="9">Part of the twin-arginine translocation (Tat) system that transports large folded proteins containing a characteristic twin-arginine motif in their signal peptide across membranes. TatA could form the protein-conducting channel of the Tat system.</text>
</comment>
<evidence type="ECO:0000313" key="11">
    <source>
        <dbReference type="EMBL" id="MBZ4038114.1"/>
    </source>
</evidence>
<keyword evidence="4 9" id="KW-0812">Transmembrane</keyword>
<comment type="subunit">
    <text evidence="9">The Tat system comprises two distinct complexes: a TatABC complex, containing multiple copies of TatA, TatB and TatC subunits, and a separate TatA complex, containing only TatA subunits. Substrates initially bind to the TatABC complex, which probably triggers association of the separate TatA complex to form the active translocon.</text>
</comment>
<evidence type="ECO:0000256" key="10">
    <source>
        <dbReference type="SAM" id="MobiDB-lite"/>
    </source>
</evidence>
<dbReference type="RefSeq" id="WP_223674324.1">
    <property type="nucleotide sequence ID" value="NZ_JAINZW010000001.1"/>
</dbReference>
<keyword evidence="12" id="KW-1185">Reference proteome</keyword>
<gene>
    <name evidence="9 11" type="primary">tatA</name>
    <name evidence="11" type="ORF">K6753_01010</name>
</gene>
<keyword evidence="2 9" id="KW-0813">Transport</keyword>
<dbReference type="PANTHER" id="PTHR42982">
    <property type="entry name" value="SEC-INDEPENDENT PROTEIN TRANSLOCASE PROTEIN TATA"/>
    <property type="match status" value="1"/>
</dbReference>
<evidence type="ECO:0000256" key="8">
    <source>
        <dbReference type="ARBA" id="ARBA00023136"/>
    </source>
</evidence>